<dbReference type="EMBL" id="UINC01060328">
    <property type="protein sequence ID" value="SVB84727.1"/>
    <property type="molecule type" value="Genomic_DNA"/>
</dbReference>
<sequence length="190" mass="20894">SSLRRPPEFKGHVDPHIWFDVGLWRQTIRAVQTALSEAAPAHADSFQVRAQRYDRQLVDLNAWVSEQVASIPPERRVLVTAHDAFGYFGQAYGLEVLGLQGISTVAEYGVNDVRRLVDLISDRKIPAIFVESSVPERSINAVREGCLARGHEVMIGGTLYSDAMGEAGSGADTYIGMVRTNVTTIVEALR</sequence>
<comment type="subcellular location">
    <subcellularLocation>
        <location evidence="1">Cell envelope</location>
    </subcellularLocation>
</comment>
<evidence type="ECO:0000256" key="2">
    <source>
        <dbReference type="ARBA" id="ARBA00022448"/>
    </source>
</evidence>
<reference evidence="5" key="1">
    <citation type="submission" date="2018-05" db="EMBL/GenBank/DDBJ databases">
        <authorList>
            <person name="Lanie J.A."/>
            <person name="Ng W.-L."/>
            <person name="Kazmierczak K.M."/>
            <person name="Andrzejewski T.M."/>
            <person name="Davidsen T.M."/>
            <person name="Wayne K.J."/>
            <person name="Tettelin H."/>
            <person name="Glass J.I."/>
            <person name="Rusch D."/>
            <person name="Podicherti R."/>
            <person name="Tsui H.-C.T."/>
            <person name="Winkler M.E."/>
        </authorList>
    </citation>
    <scope>NUCLEOTIDE SEQUENCE</scope>
</reference>
<evidence type="ECO:0008006" key="6">
    <source>
        <dbReference type="Google" id="ProtNLM"/>
    </source>
</evidence>
<dbReference type="AlphaFoldDB" id="A0A382HCT2"/>
<organism evidence="5">
    <name type="scientific">marine metagenome</name>
    <dbReference type="NCBI Taxonomy" id="408172"/>
    <lineage>
        <taxon>unclassified sequences</taxon>
        <taxon>metagenomes</taxon>
        <taxon>ecological metagenomes</taxon>
    </lineage>
</organism>
<evidence type="ECO:0000256" key="3">
    <source>
        <dbReference type="ARBA" id="ARBA00022723"/>
    </source>
</evidence>
<dbReference type="SUPFAM" id="SSF53807">
    <property type="entry name" value="Helical backbone' metal receptor"/>
    <property type="match status" value="1"/>
</dbReference>
<dbReference type="InterPro" id="IPR006129">
    <property type="entry name" value="AdhesinB"/>
</dbReference>
<proteinExistence type="predicted"/>
<dbReference type="PRINTS" id="PR00690">
    <property type="entry name" value="ADHESNFAMILY"/>
</dbReference>
<gene>
    <name evidence="5" type="ORF">METZ01_LOCUS237581</name>
</gene>
<keyword evidence="3" id="KW-0479">Metal-binding</keyword>
<dbReference type="GO" id="GO:0007155">
    <property type="term" value="P:cell adhesion"/>
    <property type="evidence" value="ECO:0007669"/>
    <property type="project" value="InterPro"/>
</dbReference>
<dbReference type="PRINTS" id="PR00691">
    <property type="entry name" value="ADHESINB"/>
</dbReference>
<evidence type="ECO:0000256" key="4">
    <source>
        <dbReference type="ARBA" id="ARBA00022729"/>
    </source>
</evidence>
<dbReference type="InterPro" id="IPR006128">
    <property type="entry name" value="Lipoprotein_PsaA-like"/>
</dbReference>
<dbReference type="InterPro" id="IPR050492">
    <property type="entry name" value="Bact_metal-bind_prot9"/>
</dbReference>
<dbReference type="GO" id="GO:0046872">
    <property type="term" value="F:metal ion binding"/>
    <property type="evidence" value="ECO:0007669"/>
    <property type="project" value="UniProtKB-KW"/>
</dbReference>
<dbReference type="Gene3D" id="3.40.50.1980">
    <property type="entry name" value="Nitrogenase molybdenum iron protein domain"/>
    <property type="match status" value="2"/>
</dbReference>
<accession>A0A382HCT2</accession>
<keyword evidence="4" id="KW-0732">Signal</keyword>
<protein>
    <recommendedName>
        <fullName evidence="6">Manganese transporter</fullName>
    </recommendedName>
</protein>
<feature type="non-terminal residue" evidence="5">
    <location>
        <position position="1"/>
    </location>
</feature>
<evidence type="ECO:0000256" key="1">
    <source>
        <dbReference type="ARBA" id="ARBA00004196"/>
    </source>
</evidence>
<name>A0A382HCT2_9ZZZZ</name>
<dbReference type="GO" id="GO:0030313">
    <property type="term" value="C:cell envelope"/>
    <property type="evidence" value="ECO:0007669"/>
    <property type="project" value="UniProtKB-SubCell"/>
</dbReference>
<evidence type="ECO:0000313" key="5">
    <source>
        <dbReference type="EMBL" id="SVB84727.1"/>
    </source>
</evidence>
<dbReference type="InterPro" id="IPR006127">
    <property type="entry name" value="ZnuA-like"/>
</dbReference>
<dbReference type="PANTHER" id="PTHR42953">
    <property type="entry name" value="HIGH-AFFINITY ZINC UPTAKE SYSTEM PROTEIN ZNUA-RELATED"/>
    <property type="match status" value="1"/>
</dbReference>
<keyword evidence="2" id="KW-0813">Transport</keyword>
<dbReference type="PANTHER" id="PTHR42953:SF1">
    <property type="entry name" value="METAL-BINDING PROTEIN HI_0362-RELATED"/>
    <property type="match status" value="1"/>
</dbReference>
<dbReference type="GO" id="GO:0030001">
    <property type="term" value="P:metal ion transport"/>
    <property type="evidence" value="ECO:0007669"/>
    <property type="project" value="InterPro"/>
</dbReference>
<dbReference type="Pfam" id="PF01297">
    <property type="entry name" value="ZnuA"/>
    <property type="match status" value="1"/>
</dbReference>